<dbReference type="InParanoid" id="A0A067QWU7"/>
<dbReference type="STRING" id="136037.A0A067QWU7"/>
<dbReference type="InterPro" id="IPR039584">
    <property type="entry name" value="HSF2BP"/>
</dbReference>
<dbReference type="GO" id="GO:0005829">
    <property type="term" value="C:cytosol"/>
    <property type="evidence" value="ECO:0007669"/>
    <property type="project" value="TreeGrafter"/>
</dbReference>
<dbReference type="Proteomes" id="UP000027135">
    <property type="component" value="Unassembled WGS sequence"/>
</dbReference>
<dbReference type="AlphaFoldDB" id="A0A067QWU7"/>
<sequence>MTEPTFIFSSTSIDGLCEESDFMDEIITALSSISSNLHGLFADFTSSPAFVCLDSDLTRLQRETETLCKNTEFLIGSQLHGTHQAMTELHSELRYLRQKYEDLQNEWASQQEHMGWMQAEIFKVRNQMQQQSQFCASLGSIMGNLIWKASRIPPVVDMLLSGNKVGDFLAIVNGSLISFMETYESSMPGQCADESQFIMSMCGIVTNIAAAPAGRQFLVSNPNGRELLEQFNRILPVIPAPSGNCLKRLLLMALYNTSINQNGLKFLQQQTDLLSAIAHDFQTDTTYELKLMELRLLQSLTYDIPNGKVLRDIMKEVPLELIQPLTQCPEPEMKNVVQEILNNLGRAQTIHKTKPSQGDLQQSRTKYTGECEEASPFGGTGMNKTIGGR</sequence>
<accession>A0A067QWU7</accession>
<evidence type="ECO:0000313" key="3">
    <source>
        <dbReference type="Proteomes" id="UP000027135"/>
    </source>
</evidence>
<protein>
    <submittedName>
        <fullName evidence="2">Heat shock factor 2-binding protein</fullName>
    </submittedName>
</protein>
<reference evidence="2 3" key="1">
    <citation type="journal article" date="2014" name="Nat. Commun.">
        <title>Molecular traces of alternative social organization in a termite genome.</title>
        <authorList>
            <person name="Terrapon N."/>
            <person name="Li C."/>
            <person name="Robertson H.M."/>
            <person name="Ji L."/>
            <person name="Meng X."/>
            <person name="Booth W."/>
            <person name="Chen Z."/>
            <person name="Childers C.P."/>
            <person name="Glastad K.M."/>
            <person name="Gokhale K."/>
            <person name="Gowin J."/>
            <person name="Gronenberg W."/>
            <person name="Hermansen R.A."/>
            <person name="Hu H."/>
            <person name="Hunt B.G."/>
            <person name="Huylmans A.K."/>
            <person name="Khalil S.M."/>
            <person name="Mitchell R.D."/>
            <person name="Munoz-Torres M.C."/>
            <person name="Mustard J.A."/>
            <person name="Pan H."/>
            <person name="Reese J.T."/>
            <person name="Scharf M.E."/>
            <person name="Sun F."/>
            <person name="Vogel H."/>
            <person name="Xiao J."/>
            <person name="Yang W."/>
            <person name="Yang Z."/>
            <person name="Yang Z."/>
            <person name="Zhou J."/>
            <person name="Zhu J."/>
            <person name="Brent C.S."/>
            <person name="Elsik C.G."/>
            <person name="Goodisman M.A."/>
            <person name="Liberles D.A."/>
            <person name="Roe R.M."/>
            <person name="Vargo E.L."/>
            <person name="Vilcinskas A."/>
            <person name="Wang J."/>
            <person name="Bornberg-Bauer E."/>
            <person name="Korb J."/>
            <person name="Zhang G."/>
            <person name="Liebig J."/>
        </authorList>
    </citation>
    <scope>NUCLEOTIDE SEQUENCE [LARGE SCALE GENOMIC DNA]</scope>
    <source>
        <tissue evidence="2">Whole organism</tissue>
    </source>
</reference>
<dbReference type="EMBL" id="KK852869">
    <property type="protein sequence ID" value="KDR14654.1"/>
    <property type="molecule type" value="Genomic_DNA"/>
</dbReference>
<dbReference type="PANTHER" id="PTHR15434">
    <property type="entry name" value="HEAT SHOCK FACTOR 2-BINDING PROTEIN"/>
    <property type="match status" value="1"/>
</dbReference>
<proteinExistence type="predicted"/>
<name>A0A067QWU7_ZOONE</name>
<evidence type="ECO:0000313" key="2">
    <source>
        <dbReference type="EMBL" id="KDR14654.1"/>
    </source>
</evidence>
<feature type="region of interest" description="Disordered" evidence="1">
    <location>
        <begin position="370"/>
        <end position="389"/>
    </location>
</feature>
<dbReference type="OrthoDB" id="10065854at2759"/>
<keyword evidence="2" id="KW-0346">Stress response</keyword>
<organism evidence="2 3">
    <name type="scientific">Zootermopsis nevadensis</name>
    <name type="common">Dampwood termite</name>
    <dbReference type="NCBI Taxonomy" id="136037"/>
    <lineage>
        <taxon>Eukaryota</taxon>
        <taxon>Metazoa</taxon>
        <taxon>Ecdysozoa</taxon>
        <taxon>Arthropoda</taxon>
        <taxon>Hexapoda</taxon>
        <taxon>Insecta</taxon>
        <taxon>Pterygota</taxon>
        <taxon>Neoptera</taxon>
        <taxon>Polyneoptera</taxon>
        <taxon>Dictyoptera</taxon>
        <taxon>Blattodea</taxon>
        <taxon>Blattoidea</taxon>
        <taxon>Termitoidae</taxon>
        <taxon>Termopsidae</taxon>
        <taxon>Zootermopsis</taxon>
    </lineage>
</organism>
<gene>
    <name evidence="2" type="ORF">L798_10761</name>
</gene>
<keyword evidence="3" id="KW-1185">Reference proteome</keyword>
<dbReference type="eggNOG" id="ENOG502QSZY">
    <property type="taxonomic scope" value="Eukaryota"/>
</dbReference>
<evidence type="ECO:0000256" key="1">
    <source>
        <dbReference type="SAM" id="MobiDB-lite"/>
    </source>
</evidence>
<dbReference type="PANTHER" id="PTHR15434:SF2">
    <property type="entry name" value="HEAT SHOCK FACTOR 2-BINDING PROTEIN"/>
    <property type="match status" value="1"/>
</dbReference>
<dbReference type="OMA" id="NTEFLIG"/>